<keyword evidence="1" id="KW-0812">Transmembrane</keyword>
<name>D4GK12_PANAM</name>
<dbReference type="STRING" id="706191.PANA_2813"/>
<gene>
    <name evidence="2" type="ordered locus">PANA_2813</name>
</gene>
<dbReference type="KEGG" id="pam:PANA_2813"/>
<dbReference type="Proteomes" id="UP000001702">
    <property type="component" value="Chromosome"/>
</dbReference>
<protein>
    <submittedName>
        <fullName evidence="2">Uncharacterized protein</fullName>
    </submittedName>
</protein>
<dbReference type="AlphaFoldDB" id="D4GK12"/>
<dbReference type="HOGENOM" id="CLU_2975129_0_0_6"/>
<evidence type="ECO:0000313" key="2">
    <source>
        <dbReference type="EMBL" id="ADD77980.1"/>
    </source>
</evidence>
<keyword evidence="1" id="KW-1133">Transmembrane helix</keyword>
<keyword evidence="1" id="KW-0472">Membrane</keyword>
<accession>D4GK12</accession>
<keyword evidence="3" id="KW-1185">Reference proteome</keyword>
<sequence>MQDREDCPLYAGLIGVLALNPIYFVRNPFTNKSTKKYKNGVIPTCEAKCELDQVHVFFLVNNQRERHQLPP</sequence>
<proteinExistence type="predicted"/>
<feature type="transmembrane region" description="Helical" evidence="1">
    <location>
        <begin position="7"/>
        <end position="25"/>
    </location>
</feature>
<reference evidence="2 3" key="1">
    <citation type="journal article" date="2010" name="J. Bacteriol.">
        <title>Genome sequence of Pantoea ananatis LMG20103, the causative agent of Eucalyptus blight and dieback.</title>
        <authorList>
            <person name="De Maayer P."/>
            <person name="Chan W.Y."/>
            <person name="Venter S.N."/>
            <person name="Toth I.K."/>
            <person name="Birch P.R."/>
            <person name="Joubert F."/>
            <person name="Coutinho T.A."/>
        </authorList>
    </citation>
    <scope>NUCLEOTIDE SEQUENCE [LARGE SCALE GENOMIC DNA]</scope>
    <source>
        <strain evidence="2 3">LMG 20103</strain>
    </source>
</reference>
<evidence type="ECO:0000313" key="3">
    <source>
        <dbReference type="Proteomes" id="UP000001702"/>
    </source>
</evidence>
<dbReference type="EMBL" id="CP001875">
    <property type="protein sequence ID" value="ADD77980.1"/>
    <property type="molecule type" value="Genomic_DNA"/>
</dbReference>
<evidence type="ECO:0000256" key="1">
    <source>
        <dbReference type="SAM" id="Phobius"/>
    </source>
</evidence>
<organism evidence="2 3">
    <name type="scientific">Pantoea ananatis (strain LMG 20103)</name>
    <dbReference type="NCBI Taxonomy" id="706191"/>
    <lineage>
        <taxon>Bacteria</taxon>
        <taxon>Pseudomonadati</taxon>
        <taxon>Pseudomonadota</taxon>
        <taxon>Gammaproteobacteria</taxon>
        <taxon>Enterobacterales</taxon>
        <taxon>Erwiniaceae</taxon>
        <taxon>Pantoea</taxon>
    </lineage>
</organism>